<dbReference type="OrthoDB" id="7466251at2"/>
<protein>
    <submittedName>
        <fullName evidence="4">ANTAR domain-containing protein</fullName>
    </submittedName>
</protein>
<gene>
    <name evidence="4" type="ORF">SAMN04489860_0488</name>
</gene>
<feature type="domain" description="ANTAR" evidence="3">
    <location>
        <begin position="148"/>
        <end position="218"/>
    </location>
</feature>
<dbReference type="Gene3D" id="1.10.10.10">
    <property type="entry name" value="Winged helix-like DNA-binding domain superfamily/Winged helix DNA-binding domain"/>
    <property type="match status" value="1"/>
</dbReference>
<keyword evidence="1" id="KW-0805">Transcription regulation</keyword>
<dbReference type="EMBL" id="LT629776">
    <property type="protein sequence ID" value="SDR96338.1"/>
    <property type="molecule type" value="Genomic_DNA"/>
</dbReference>
<name>A0A1H1NBQ6_9CELL</name>
<evidence type="ECO:0000313" key="5">
    <source>
        <dbReference type="Proteomes" id="UP000185663"/>
    </source>
</evidence>
<dbReference type="SUPFAM" id="SSF55781">
    <property type="entry name" value="GAF domain-like"/>
    <property type="match status" value="1"/>
</dbReference>
<dbReference type="RefSeq" id="WP_083371451.1">
    <property type="nucleotide sequence ID" value="NZ_LT629776.1"/>
</dbReference>
<evidence type="ECO:0000313" key="4">
    <source>
        <dbReference type="EMBL" id="SDR96338.1"/>
    </source>
</evidence>
<dbReference type="Gene3D" id="3.30.450.40">
    <property type="match status" value="1"/>
</dbReference>
<keyword evidence="5" id="KW-1185">Reference proteome</keyword>
<evidence type="ECO:0000256" key="2">
    <source>
        <dbReference type="ARBA" id="ARBA00023163"/>
    </source>
</evidence>
<evidence type="ECO:0000259" key="3">
    <source>
        <dbReference type="SMART" id="SM01012"/>
    </source>
</evidence>
<dbReference type="eggNOG" id="COG2203">
    <property type="taxonomic scope" value="Bacteria"/>
</dbReference>
<reference evidence="4 5" key="1">
    <citation type="submission" date="2016-10" db="EMBL/GenBank/DDBJ databases">
        <authorList>
            <person name="de Groot N.N."/>
        </authorList>
    </citation>
    <scope>NUCLEOTIDE SEQUENCE [LARGE SCALE GENOMIC DNA]</scope>
    <source>
        <strain evidence="4 5">DSM 22126</strain>
    </source>
</reference>
<organism evidence="4 5">
    <name type="scientific">Paraoerskovia marina</name>
    <dbReference type="NCBI Taxonomy" id="545619"/>
    <lineage>
        <taxon>Bacteria</taxon>
        <taxon>Bacillati</taxon>
        <taxon>Actinomycetota</taxon>
        <taxon>Actinomycetes</taxon>
        <taxon>Micrococcales</taxon>
        <taxon>Cellulomonadaceae</taxon>
        <taxon>Paraoerskovia</taxon>
    </lineage>
</organism>
<keyword evidence="2" id="KW-0804">Transcription</keyword>
<proteinExistence type="predicted"/>
<dbReference type="AlphaFoldDB" id="A0A1H1NBQ6"/>
<accession>A0A1H1NBQ6</accession>
<sequence length="226" mass="23756">MQRAGRLLDSLDARLAASGGTRATAPEILDACIVLLGADGGYLTVAAPGDVHAVVHASSATAEELADLEICYGEGPARASFEDSAARTVTLGEASGRWPVYVSAAESLGAARLSAFPLRSPDRVLGVLVLYVESDHPLSVPDEVAQVLVDHAALTLVDTCDVPELIRDDEWADQAIVHRATGMVAAQLGVSPQSAVSVLRARGFVRGERLVEVARDVVERRLTLNP</sequence>
<dbReference type="Proteomes" id="UP000185663">
    <property type="component" value="Chromosome I"/>
</dbReference>
<dbReference type="InterPro" id="IPR005561">
    <property type="entry name" value="ANTAR"/>
</dbReference>
<dbReference type="SMART" id="SM01012">
    <property type="entry name" value="ANTAR"/>
    <property type="match status" value="1"/>
</dbReference>
<dbReference type="InterPro" id="IPR036388">
    <property type="entry name" value="WH-like_DNA-bd_sf"/>
</dbReference>
<dbReference type="GO" id="GO:0003723">
    <property type="term" value="F:RNA binding"/>
    <property type="evidence" value="ECO:0007669"/>
    <property type="project" value="InterPro"/>
</dbReference>
<evidence type="ECO:0000256" key="1">
    <source>
        <dbReference type="ARBA" id="ARBA00023015"/>
    </source>
</evidence>
<dbReference type="Pfam" id="PF03861">
    <property type="entry name" value="ANTAR"/>
    <property type="match status" value="1"/>
</dbReference>
<dbReference type="STRING" id="545619.SAMN04489860_0488"/>
<dbReference type="InterPro" id="IPR029016">
    <property type="entry name" value="GAF-like_dom_sf"/>
</dbReference>